<name>A0ABW0ZVN4_9ACTN</name>
<protein>
    <submittedName>
        <fullName evidence="1">XRE family transcriptional regulator</fullName>
    </submittedName>
</protein>
<evidence type="ECO:0000313" key="2">
    <source>
        <dbReference type="Proteomes" id="UP001596074"/>
    </source>
</evidence>
<dbReference type="EMBL" id="JBHSON010000021">
    <property type="protein sequence ID" value="MFC5747286.1"/>
    <property type="molecule type" value="Genomic_DNA"/>
</dbReference>
<accession>A0ABW0ZVN4</accession>
<comment type="caution">
    <text evidence="1">The sequence shown here is derived from an EMBL/GenBank/DDBJ whole genome shotgun (WGS) entry which is preliminary data.</text>
</comment>
<gene>
    <name evidence="1" type="ORF">ACFPZN_16790</name>
</gene>
<sequence length="429" mass="46672">MRLETEREARGWGRWAMARRLLTAVGIDHHDPTRVKNLGRQILGYEKGEHFPRDWSTAYATALDLDEEDLFPEEEAYTLPVGTVNESPVPEHGSDEVKRRAALQLIGAIGAGTAVPPGVLEQVLAGIEDALDGPLDLPEWERVVHEHGQRIVTRPAGALVGDLTADIIAVGELLKRKHTTPERAGLLRVSSNLSGLLAIDVGDMGDQRAARVTWNTAKRAADASGDHDLRVWVRGRAAEEAAWARRPARVVTDLVNEAVALAGDPPSRGLRSGGLARAHSAHAYMAADRGDASQARASIADLHRTFERMPQSDELSALSFRESQLRWVESFVHTRTGHKQADATLSRAMSLYPAEAQGPLANLALMQAAHLVRTREIDAGLKRALTALEDTHIATTARLSLANMVLQALPEQARSHPAARELRELTTAA</sequence>
<dbReference type="Proteomes" id="UP001596074">
    <property type="component" value="Unassembled WGS sequence"/>
</dbReference>
<reference evidence="2" key="1">
    <citation type="journal article" date="2019" name="Int. J. Syst. Evol. Microbiol.">
        <title>The Global Catalogue of Microorganisms (GCM) 10K type strain sequencing project: providing services to taxonomists for standard genome sequencing and annotation.</title>
        <authorList>
            <consortium name="The Broad Institute Genomics Platform"/>
            <consortium name="The Broad Institute Genome Sequencing Center for Infectious Disease"/>
            <person name="Wu L."/>
            <person name="Ma J."/>
        </authorList>
    </citation>
    <scope>NUCLEOTIDE SEQUENCE [LARGE SCALE GENOMIC DNA]</scope>
    <source>
        <strain evidence="2">KCTC 42087</strain>
    </source>
</reference>
<evidence type="ECO:0000313" key="1">
    <source>
        <dbReference type="EMBL" id="MFC5747286.1"/>
    </source>
</evidence>
<dbReference type="RefSeq" id="WP_378282905.1">
    <property type="nucleotide sequence ID" value="NZ_JBHSON010000021.1"/>
</dbReference>
<organism evidence="1 2">
    <name type="scientific">Actinomadura rugatobispora</name>
    <dbReference type="NCBI Taxonomy" id="1994"/>
    <lineage>
        <taxon>Bacteria</taxon>
        <taxon>Bacillati</taxon>
        <taxon>Actinomycetota</taxon>
        <taxon>Actinomycetes</taxon>
        <taxon>Streptosporangiales</taxon>
        <taxon>Thermomonosporaceae</taxon>
        <taxon>Actinomadura</taxon>
    </lineage>
</organism>
<proteinExistence type="predicted"/>
<keyword evidence="2" id="KW-1185">Reference proteome</keyword>